<dbReference type="GO" id="GO:0006313">
    <property type="term" value="P:DNA transposition"/>
    <property type="evidence" value="ECO:0007669"/>
    <property type="project" value="InterPro"/>
</dbReference>
<keyword evidence="2" id="KW-0815">Transposition</keyword>
<evidence type="ECO:0000256" key="3">
    <source>
        <dbReference type="ARBA" id="ARBA00023125"/>
    </source>
</evidence>
<dbReference type="Pfam" id="PF01526">
    <property type="entry name" value="DDE_Tnp_Tn3"/>
    <property type="match status" value="1"/>
</dbReference>
<comment type="caution">
    <text evidence="8">The sequence shown here is derived from an EMBL/GenBank/DDBJ whole genome shotgun (WGS) entry which is preliminary data.</text>
</comment>
<feature type="coiled-coil region" evidence="5">
    <location>
        <begin position="292"/>
        <end position="319"/>
    </location>
</feature>
<dbReference type="InterPro" id="IPR002513">
    <property type="entry name" value="Tn3_Tnp_DDE_dom"/>
</dbReference>
<dbReference type="EMBL" id="SAUN01000001">
    <property type="protein sequence ID" value="RVX41123.1"/>
    <property type="molecule type" value="Genomic_DNA"/>
</dbReference>
<feature type="domain" description="Tn3 transposase DDE" evidence="6">
    <location>
        <begin position="625"/>
        <end position="999"/>
    </location>
</feature>
<reference evidence="8 9" key="1">
    <citation type="submission" date="2019-01" db="EMBL/GenBank/DDBJ databases">
        <title>Sequencing the genomes of 1000 actinobacteria strains.</title>
        <authorList>
            <person name="Klenk H.-P."/>
        </authorList>
    </citation>
    <scope>NUCLEOTIDE SEQUENCE [LARGE SCALE GENOMIC DNA]</scope>
    <source>
        <strain evidence="8 9">DSM 43925</strain>
    </source>
</reference>
<evidence type="ECO:0000256" key="2">
    <source>
        <dbReference type="ARBA" id="ARBA00022578"/>
    </source>
</evidence>
<keyword evidence="9" id="KW-1185">Reference proteome</keyword>
<name>A0A438M699_9ACTN</name>
<dbReference type="NCBIfam" id="NF033527">
    <property type="entry name" value="transpos_Tn3"/>
    <property type="match status" value="1"/>
</dbReference>
<dbReference type="Pfam" id="PF13700">
    <property type="entry name" value="DUF4158"/>
    <property type="match status" value="1"/>
</dbReference>
<evidence type="ECO:0000313" key="9">
    <source>
        <dbReference type="Proteomes" id="UP000284824"/>
    </source>
</evidence>
<proteinExistence type="inferred from homology"/>
<accession>A0A438M699</accession>
<dbReference type="RefSeq" id="WP_241564093.1">
    <property type="nucleotide sequence ID" value="NZ_SAUN01000001.1"/>
</dbReference>
<comment type="similarity">
    <text evidence="1">Belongs to the transposase 7 family.</text>
</comment>
<sequence>MTWIERTAYPQFKRLTSARVLHVFFTPSSEEVAWAEKRTGSPESCFALVLALKCFQKMARFPSPDEIPEVVIDHVRRCLELAEDVCPDHGSSGSAKAHRKLVRQRQGVKYGAGRARAIAAVAIREAAQAKNNPADLINVAIEELLRLRLELLGYTTLEDLATSIRAEVNATIFATILQRMGEAGRARMEGLLVVGSDGKSTFNRLKKPAQRATWSRFRDQVRWLDQVDALGDTDAWLDGIAPSKIADFAGEADAQDADTLSRYEAVKQVALLACLTHTARMRARDDLAEMLCKRMASHVKRAKAELEEIRARQRATSERLIGTYRQVLERLDPGSETSAAGVEAVARAMEAVTSCAAGAGQVQALGEMLSALVVQTHSVQAVRAAVEQAGGFAAQLADIEEVAAFHGDAHELLVYRFFKKDRPALFELAGKLRLKATSSDDSVLVALAHAREHSPKRRDFIPLPPAVEEDEPESGIAFASGNWRRAVTDRRRPGMVARRPFEAMVFCYLAEELRTGDVAVLGSNEYAGWSAHLLPWEDCQARLAAFCEKVGLPDTPAGFVAHLKDAHLSAAAHLDAGYLDNADLVIDESGVPTLKRRRGKGSDAEAERLAAAIERRMPERSLLSIVARTAHWLSWYRHFGPASGSDPKIKDKLGRYSLAVFTGGINIGPYEAAKHIAGVTARELSMVRNRHITLKKLNAAIADVVNAFAELDVVKAWGDGSTVAADGTQVDTYIDNLLAETSIRYGGFGGIAYHYISDTYVALFSRFIPCGVWEAVHLIEGLLANTSDIQPSTVHADTQGQNFPVFALATLFGFDLMPRIRNFKDLIFFRASEKIAYPHIDQLFGESGRNVIDWKLIDKHWIDLMQVAISISEGRLSSATLMRRLRSNSRKNRIYKAFREVGRSVRTVALLRYLADPALRARVTAATNKVESYNGFSKWLGFGGVLADNDPEEQEKLIKFNTLLANLVVFHNALDISDIVRQLVAEGWQITADSRCSLTKFATRRQYRASVFHGVRPTHPDRRLPPQAPRRYTYTVDHARQWHMCHRHDHDWSW</sequence>
<evidence type="ECO:0000259" key="7">
    <source>
        <dbReference type="Pfam" id="PF13700"/>
    </source>
</evidence>
<dbReference type="Proteomes" id="UP000284824">
    <property type="component" value="Unassembled WGS sequence"/>
</dbReference>
<protein>
    <submittedName>
        <fullName evidence="8">TnpA family transposase</fullName>
    </submittedName>
</protein>
<keyword evidence="5" id="KW-0175">Coiled coil</keyword>
<feature type="domain" description="DUF4158" evidence="7">
    <location>
        <begin position="2"/>
        <end position="163"/>
    </location>
</feature>
<dbReference type="GO" id="GO:0004803">
    <property type="term" value="F:transposase activity"/>
    <property type="evidence" value="ECO:0007669"/>
    <property type="project" value="InterPro"/>
</dbReference>
<evidence type="ECO:0000256" key="4">
    <source>
        <dbReference type="ARBA" id="ARBA00023172"/>
    </source>
</evidence>
<organism evidence="8 9">
    <name type="scientific">Nonomuraea polychroma</name>
    <dbReference type="NCBI Taxonomy" id="46176"/>
    <lineage>
        <taxon>Bacteria</taxon>
        <taxon>Bacillati</taxon>
        <taxon>Actinomycetota</taxon>
        <taxon>Actinomycetes</taxon>
        <taxon>Streptosporangiales</taxon>
        <taxon>Streptosporangiaceae</taxon>
        <taxon>Nonomuraea</taxon>
    </lineage>
</organism>
<dbReference type="InterPro" id="IPR047653">
    <property type="entry name" value="Tn3-like_transpos"/>
</dbReference>
<evidence type="ECO:0000259" key="6">
    <source>
        <dbReference type="Pfam" id="PF01526"/>
    </source>
</evidence>
<keyword evidence="3" id="KW-0238">DNA-binding</keyword>
<evidence type="ECO:0000313" key="8">
    <source>
        <dbReference type="EMBL" id="RVX41123.1"/>
    </source>
</evidence>
<dbReference type="GO" id="GO:0003677">
    <property type="term" value="F:DNA binding"/>
    <property type="evidence" value="ECO:0007669"/>
    <property type="project" value="UniProtKB-KW"/>
</dbReference>
<gene>
    <name evidence="8" type="ORF">EDD27_3592</name>
</gene>
<dbReference type="AlphaFoldDB" id="A0A438M699"/>
<evidence type="ECO:0000256" key="1">
    <source>
        <dbReference type="ARBA" id="ARBA00009402"/>
    </source>
</evidence>
<evidence type="ECO:0000256" key="5">
    <source>
        <dbReference type="SAM" id="Coils"/>
    </source>
</evidence>
<dbReference type="InterPro" id="IPR025296">
    <property type="entry name" value="DUF4158"/>
</dbReference>
<keyword evidence="4" id="KW-0233">DNA recombination</keyword>